<organism evidence="2 3">
    <name type="scientific">Stylonychia lemnae</name>
    <name type="common">Ciliate</name>
    <dbReference type="NCBI Taxonomy" id="5949"/>
    <lineage>
        <taxon>Eukaryota</taxon>
        <taxon>Sar</taxon>
        <taxon>Alveolata</taxon>
        <taxon>Ciliophora</taxon>
        <taxon>Intramacronucleata</taxon>
        <taxon>Spirotrichea</taxon>
        <taxon>Stichotrichia</taxon>
        <taxon>Sporadotrichida</taxon>
        <taxon>Oxytrichidae</taxon>
        <taxon>Stylonychinae</taxon>
        <taxon>Stylonychia</taxon>
    </lineage>
</organism>
<keyword evidence="3" id="KW-1185">Reference proteome</keyword>
<dbReference type="EMBL" id="CCKQ01009525">
    <property type="protein sequence ID" value="CDW81017.1"/>
    <property type="molecule type" value="Genomic_DNA"/>
</dbReference>
<accession>A0A078AHP1</accession>
<reference evidence="2 3" key="1">
    <citation type="submission" date="2014-06" db="EMBL/GenBank/DDBJ databases">
        <authorList>
            <person name="Swart Estienne"/>
        </authorList>
    </citation>
    <scope>NUCLEOTIDE SEQUENCE [LARGE SCALE GENOMIC DNA]</scope>
    <source>
        <strain evidence="2 3">130c</strain>
    </source>
</reference>
<evidence type="ECO:0000313" key="2">
    <source>
        <dbReference type="EMBL" id="CDW81017.1"/>
    </source>
</evidence>
<proteinExistence type="predicted"/>
<dbReference type="AlphaFoldDB" id="A0A078AHP1"/>
<evidence type="ECO:0000313" key="3">
    <source>
        <dbReference type="Proteomes" id="UP000039865"/>
    </source>
</evidence>
<name>A0A078AHP1_STYLE</name>
<protein>
    <submittedName>
        <fullName evidence="2">Uncharacterized protein</fullName>
    </submittedName>
</protein>
<evidence type="ECO:0000256" key="1">
    <source>
        <dbReference type="SAM" id="Coils"/>
    </source>
</evidence>
<sequence length="318" mass="37667">MPQQQIISNTDYLLDRINQIDQRLRQTENHNRIQNDMALLKKQEQENLKAIKESQYEELVNRHQTLEKRLNSVEQQINKHDIIITQTTPQQISKSLDKALNHMDKLREEIEDQFTAVQNKSTKQYLDFKVSLDQQLAHLKNTQENKYQSISKENEKQLHEVLSMVEDMARIVKNLELQFNNKRPETESILLNIANIQRKMDENQRLALSELTQLKQRQYKLFNLYNTGLENNNVLNNQFLNSDTQKLSMAELEPINDNFMHRENNKFNQVIMLESTGKFKQSQTNSLGKENYIVNTLNYHKNEKRELDSFGYGDLTNQ</sequence>
<feature type="coiled-coil region" evidence="1">
    <location>
        <begin position="42"/>
        <end position="116"/>
    </location>
</feature>
<gene>
    <name evidence="2" type="primary">Contig19375.g20538</name>
    <name evidence="2" type="ORF">STYLEM_10023</name>
</gene>
<dbReference type="InParanoid" id="A0A078AHP1"/>
<keyword evidence="1" id="KW-0175">Coiled coil</keyword>
<dbReference type="Proteomes" id="UP000039865">
    <property type="component" value="Unassembled WGS sequence"/>
</dbReference>